<dbReference type="InterPro" id="IPR007528">
    <property type="entry name" value="RINT1_Tip20"/>
</dbReference>
<proteinExistence type="predicted"/>
<gene>
    <name evidence="1" type="ORF">I312_00418</name>
</gene>
<dbReference type="EMBL" id="KN847973">
    <property type="protein sequence ID" value="KIR50478.1"/>
    <property type="molecule type" value="Genomic_DNA"/>
</dbReference>
<sequence>MASYSIPSQIRTLTQPPLPNALASQIRAHVDTHFSDVAALMKPTHQDQTKSGGAVGKKRRGGLDDEISYWEGKDIKAAKELQETSKALPSLLSKTQDSLQLLLQSAQELSLQRYNLADKLSELIGDISKSVEGEEILDAEATGRDKQRTILNELEGLQNDLGNLQAGLAWTSMLEEAVALSDSTLDPQNHKPTPLAALPHFRRLHALVEGMTQSLPKEMGLLRVVMDIKEQTWQGLKDIMSENLLAASEALGWPRKVAYENVPLEARRSFERAFQDLLYLQLEKESLEETGASSHPQWSSGMGLYPLQALVRPIELRFRYHFMGTKGTNRIDKPEWAFANILDQVYTHQTFLTTYIQQLTSQAGYTSVSAKYEFTLLLLPILLSLLRARIPHLLDHPALLAHTVYQTVVFDEAVRGGGFGLKATSLYEGRDAPTWEGLVGVVLRESDWFERWLAGEKKFANTRLQEIISANDAWVISEELPEEDEGLSNMRPTISSRQVKGLAEQIIDRYAPLPELEYKLPFLLTVQFPILTTYQARISGSLDAFESLSSAFARVVPGALSGNTRSGINIDQRALTSGKIGVERLVKALLSSDWVAEAMRKWADGIFFVELSNDLQNSTALKWKIQSDPLVPQSIKAPTATDTSYQSASVFDVLIGQYEQLSRRAEDMIVKLVTVEVENELKQHLTRRWDNAPSTEPINPSAHFVSALTTYTSHISTLLSLLPSLTTARLYRRIVDELSRHILQRGVYSGWSKFSESGGQDFREEINEWKEVTAQVFSSNQWNKDVWAIPYGTPWNQLVYVSKLLSLPTSPSPQSENDQGPTFSQAMAAAWADGSSLVEFENRLGIEMEKEEMQRILRRRMECWR</sequence>
<reference evidence="1" key="1">
    <citation type="submission" date="2015-01" db="EMBL/GenBank/DDBJ databases">
        <title>The Genome Sequence of Cryptococcus gattii CA1280.</title>
        <authorList>
            <consortium name="The Broad Institute Genomics Platform"/>
            <person name="Cuomo C."/>
            <person name="Litvintseva A."/>
            <person name="Chen Y."/>
            <person name="Heitman J."/>
            <person name="Sun S."/>
            <person name="Springer D."/>
            <person name="Dromer F."/>
            <person name="Young S."/>
            <person name="Zeng Q."/>
            <person name="Gargeya S."/>
            <person name="Abouelleil A."/>
            <person name="Alvarado L."/>
            <person name="Chapman S.B."/>
            <person name="Gainer-Dewar J."/>
            <person name="Goldberg J."/>
            <person name="Griggs A."/>
            <person name="Gujja S."/>
            <person name="Hansen M."/>
            <person name="Howarth C."/>
            <person name="Imamovic A."/>
            <person name="Larimer J."/>
            <person name="Murphy C."/>
            <person name="Naylor J."/>
            <person name="Pearson M."/>
            <person name="Priest M."/>
            <person name="Roberts A."/>
            <person name="Saif S."/>
            <person name="Shea T."/>
            <person name="Sykes S."/>
            <person name="Wortman J."/>
            <person name="Nusbaum C."/>
            <person name="Birren B."/>
        </authorList>
    </citation>
    <scope>NUCLEOTIDE SEQUENCE [LARGE SCALE GENOMIC DNA]</scope>
    <source>
        <strain evidence="1">CA1280</strain>
    </source>
</reference>
<dbReference type="Gene3D" id="1.20.58.1420">
    <property type="entry name" value="Dsl1p vesicle tethering complex, Tip20p subunit, domain B"/>
    <property type="match status" value="1"/>
</dbReference>
<dbReference type="GO" id="GO:0070939">
    <property type="term" value="C:Dsl1/NZR complex"/>
    <property type="evidence" value="ECO:0007669"/>
    <property type="project" value="InterPro"/>
</dbReference>
<dbReference type="InterPro" id="IPR042042">
    <property type="entry name" value="Tip20p_domB"/>
</dbReference>
<dbReference type="PROSITE" id="PS51386">
    <property type="entry name" value="RINT1_TIP20"/>
    <property type="match status" value="1"/>
</dbReference>
<evidence type="ECO:0000313" key="1">
    <source>
        <dbReference type="EMBL" id="KIR50478.1"/>
    </source>
</evidence>
<dbReference type="Pfam" id="PF04437">
    <property type="entry name" value="RINT1_TIP1"/>
    <property type="match status" value="1"/>
</dbReference>
<dbReference type="GO" id="GO:0006890">
    <property type="term" value="P:retrograde vesicle-mediated transport, Golgi to endoplasmic reticulum"/>
    <property type="evidence" value="ECO:0007669"/>
    <property type="project" value="InterPro"/>
</dbReference>
<dbReference type="PANTHER" id="PTHR13520:SF0">
    <property type="entry name" value="RAD50-INTERACTING PROTEIN 1"/>
    <property type="match status" value="1"/>
</dbReference>
<name>A0A0D0UQQ0_CRYGA</name>
<dbReference type="OrthoDB" id="407410at2759"/>
<organism evidence="1">
    <name type="scientific">Cryptococcus bacillisporus CA1280</name>
    <dbReference type="NCBI Taxonomy" id="1296109"/>
    <lineage>
        <taxon>Eukaryota</taxon>
        <taxon>Fungi</taxon>
        <taxon>Dikarya</taxon>
        <taxon>Basidiomycota</taxon>
        <taxon>Agaricomycotina</taxon>
        <taxon>Tremellomycetes</taxon>
        <taxon>Tremellales</taxon>
        <taxon>Cryptococcaceae</taxon>
        <taxon>Cryptococcus</taxon>
        <taxon>Cryptococcus gattii species complex</taxon>
    </lineage>
</organism>
<dbReference type="HOGENOM" id="CLU_015529_0_0_1"/>
<dbReference type="GO" id="GO:0060628">
    <property type="term" value="P:regulation of ER to Golgi vesicle-mediated transport"/>
    <property type="evidence" value="ECO:0007669"/>
    <property type="project" value="TreeGrafter"/>
</dbReference>
<protein>
    <submittedName>
        <fullName evidence="1">Uncharacterized protein</fullName>
    </submittedName>
</protein>
<dbReference type="AlphaFoldDB" id="A0A0D0UQQ0"/>
<dbReference type="PANTHER" id="PTHR13520">
    <property type="entry name" value="RAD50-INTERACTING PROTEIN 1 RINT-1"/>
    <property type="match status" value="1"/>
</dbReference>
<dbReference type="GO" id="GO:0006888">
    <property type="term" value="P:endoplasmic reticulum to Golgi vesicle-mediated transport"/>
    <property type="evidence" value="ECO:0007669"/>
    <property type="project" value="InterPro"/>
</dbReference>
<accession>A0A0D0UQQ0</accession>